<dbReference type="PANTHER" id="PTHR33053">
    <property type="entry name" value="PROTEIN, PUTATIVE-RELATED"/>
    <property type="match status" value="1"/>
</dbReference>
<reference evidence="1" key="1">
    <citation type="submission" date="2022-01" db="EMBL/GenBank/DDBJ databases">
        <authorList>
            <person name="King R."/>
        </authorList>
    </citation>
    <scope>NUCLEOTIDE SEQUENCE</scope>
</reference>
<sequence length="888" mass="102221">MFGFGRILGNFGAFSHMVFNPKNVNFGKSLSNDTKMESGTGESYKTVVKEPACDFRKLIITSSSCGRIAAFKRSLLLTPRTTDLTIVLPGRYVHIGLKFGLEGTLRNRNFTSPQIELNVFVDGVNFFTDSKEKCFWTVLADINSVQNSIIPVGLYHGESKPENFDDLLRPFVEEAQFLIEFGVEIDGIKRKISIKNFLLDAPARSAVCGTKAHNAYESCPKCLCKGSFENRRMIFEHTDSLKRSDESFSNRDQPDFHHRSTIVEEKLHLKMISQFPLDFLHVVLHGCVKRLLNSLLGNKKPKFPHSREKISKILKLIETTTPSEIHRPCRDIHDILSYKGHELRVFLLKIAPLVLKNSIPLDYYQHFMLLTCSFTILCDPDFCIKLNRTAHNMLIAFIENINILYEERLCVPMVHQTMHMADEVLTQNAPCDNFCTWRFESYLTPLKDFIHSKNKPLSQIYKRVYEFFACPIDDKKKVDKSGTNFVYFQNDHFVMHNEGYHVVKNNINAYYIVCCKWMAKFKDDPNSFTYYPPSATHYQSLKKQVEAAPDWDFEQVKIMLANVQNLAEANRYITVHTKHIDSEASENEERMKSYKRKHPVAGILNLDFNNMITQEFNLSHNKKLKTLAPIHEEGSMESDDEGNSAMIKDSKTTKESVSYNYSFNEDNSSKSNHVEIEQLQDVQIEQMVNLQEFMELKNDIRQIKENQALMMERQNSFFLSVKSDFQFLTEKVARIASGSVTVENSPRPKPITNKNELIKMESNMITMTEEFFIEYQKIVAWFAINISKPNNGFGKQNGLVAGLLKVYFDAEFVRKIGWTSIKGRIPFEDYKGHHKFALDVCNKNTPGLFSNVDESGEACHEFFKRLHETKRPGKKGTSAVMEEVEVNS</sequence>
<proteinExistence type="predicted"/>
<name>A0A9N9RKK5_9DIPT</name>
<evidence type="ECO:0008006" key="3">
    <source>
        <dbReference type="Google" id="ProtNLM"/>
    </source>
</evidence>
<evidence type="ECO:0000313" key="1">
    <source>
        <dbReference type="EMBL" id="CAG9798475.1"/>
    </source>
</evidence>
<gene>
    <name evidence="1" type="ORF">CHIRRI_LOCUS1457</name>
</gene>
<protein>
    <recommendedName>
        <fullName evidence="3">Transposase domain-containing protein</fullName>
    </recommendedName>
</protein>
<evidence type="ECO:0000313" key="2">
    <source>
        <dbReference type="Proteomes" id="UP001153620"/>
    </source>
</evidence>
<accession>A0A9N9RKK5</accession>
<organism evidence="1 2">
    <name type="scientific">Chironomus riparius</name>
    <dbReference type="NCBI Taxonomy" id="315576"/>
    <lineage>
        <taxon>Eukaryota</taxon>
        <taxon>Metazoa</taxon>
        <taxon>Ecdysozoa</taxon>
        <taxon>Arthropoda</taxon>
        <taxon>Hexapoda</taxon>
        <taxon>Insecta</taxon>
        <taxon>Pterygota</taxon>
        <taxon>Neoptera</taxon>
        <taxon>Endopterygota</taxon>
        <taxon>Diptera</taxon>
        <taxon>Nematocera</taxon>
        <taxon>Chironomoidea</taxon>
        <taxon>Chironomidae</taxon>
        <taxon>Chironominae</taxon>
        <taxon>Chironomus</taxon>
    </lineage>
</organism>
<dbReference type="Proteomes" id="UP001153620">
    <property type="component" value="Chromosome 1"/>
</dbReference>
<dbReference type="PANTHER" id="PTHR33053:SF24">
    <property type="entry name" value="TRANSPOSASE DOMAIN-CONTAINING PROTEIN"/>
    <property type="match status" value="1"/>
</dbReference>
<reference evidence="1" key="2">
    <citation type="submission" date="2022-10" db="EMBL/GenBank/DDBJ databases">
        <authorList>
            <consortium name="ENA_rothamsted_submissions"/>
            <consortium name="culmorum"/>
            <person name="King R."/>
        </authorList>
    </citation>
    <scope>NUCLEOTIDE SEQUENCE</scope>
</reference>
<keyword evidence="2" id="KW-1185">Reference proteome</keyword>
<dbReference type="AlphaFoldDB" id="A0A9N9RKK5"/>
<dbReference type="OrthoDB" id="7791141at2759"/>
<dbReference type="EMBL" id="OU895877">
    <property type="protein sequence ID" value="CAG9798475.1"/>
    <property type="molecule type" value="Genomic_DNA"/>
</dbReference>